<dbReference type="GO" id="GO:0000271">
    <property type="term" value="P:polysaccharide biosynthetic process"/>
    <property type="evidence" value="ECO:0007669"/>
    <property type="project" value="TreeGrafter"/>
</dbReference>
<comment type="catalytic activity">
    <reaction evidence="3">
        <text>dTDP-4-dehydro-6-deoxy-alpha-D-glucose = dTDP-4-dehydro-beta-L-rhamnose</text>
        <dbReference type="Rhea" id="RHEA:16969"/>
        <dbReference type="ChEBI" id="CHEBI:57649"/>
        <dbReference type="ChEBI" id="CHEBI:62830"/>
        <dbReference type="EC" id="5.1.3.13"/>
    </reaction>
</comment>
<reference evidence="5 6" key="1">
    <citation type="submission" date="2016-10" db="EMBL/GenBank/DDBJ databases">
        <title>Paenibacillus species isolates.</title>
        <authorList>
            <person name="Beno S.M."/>
        </authorList>
    </citation>
    <scope>NUCLEOTIDE SEQUENCE [LARGE SCALE GENOMIC DNA]</scope>
    <source>
        <strain evidence="5 6">FSL H7-0918</strain>
    </source>
</reference>
<organism evidence="4 7">
    <name type="scientific">Paenibacillus odorifer</name>
    <dbReference type="NCBI Taxonomy" id="189426"/>
    <lineage>
        <taxon>Bacteria</taxon>
        <taxon>Bacillati</taxon>
        <taxon>Bacillota</taxon>
        <taxon>Bacilli</taxon>
        <taxon>Bacillales</taxon>
        <taxon>Paenibacillaceae</taxon>
        <taxon>Paenibacillus</taxon>
    </lineage>
</organism>
<dbReference type="InterPro" id="IPR000888">
    <property type="entry name" value="RmlC-like"/>
</dbReference>
<sequence length="178" mass="21059">MHFTETTLAGSYLIELQLLTDSRGHFARSWCHEEFASRGLENSFVQCNISYNKKKGTLRGLHYQAFPYEETKLVRCTKGSIYDVIVDIRPNSPTYKQWFGIELSETNYKMLYIPKGFAHGFQTLSDDTEVFYQMGQVYKDEYARGIKWNDPDFNIVWPKEENDRIISEKDLNYDRYKQ</sequence>
<dbReference type="CDD" id="cd00438">
    <property type="entry name" value="cupin_RmlC"/>
    <property type="match status" value="1"/>
</dbReference>
<dbReference type="AlphaFoldDB" id="A0AAD0P3G6"/>
<dbReference type="InterPro" id="IPR011051">
    <property type="entry name" value="RmlC_Cupin_sf"/>
</dbReference>
<dbReference type="PANTHER" id="PTHR21047:SF2">
    <property type="entry name" value="THYMIDINE DIPHOSPHO-4-KETO-RHAMNOSE 3,5-EPIMERASE"/>
    <property type="match status" value="1"/>
</dbReference>
<dbReference type="PANTHER" id="PTHR21047">
    <property type="entry name" value="DTDP-6-DEOXY-D-GLUCOSE-3,5 EPIMERASE"/>
    <property type="match status" value="1"/>
</dbReference>
<accession>A0AAD0P3G6</accession>
<dbReference type="GO" id="GO:0008830">
    <property type="term" value="F:dTDP-4-dehydrorhamnose 3,5-epimerase activity"/>
    <property type="evidence" value="ECO:0007669"/>
    <property type="project" value="UniProtKB-UniRule"/>
</dbReference>
<dbReference type="Proteomes" id="UP000187323">
    <property type="component" value="Unassembled WGS sequence"/>
</dbReference>
<dbReference type="GO" id="GO:0019305">
    <property type="term" value="P:dTDP-rhamnose biosynthetic process"/>
    <property type="evidence" value="ECO:0007669"/>
    <property type="project" value="UniProtKB-UniRule"/>
</dbReference>
<dbReference type="Pfam" id="PF00908">
    <property type="entry name" value="dTDP_sugar_isom"/>
    <property type="match status" value="1"/>
</dbReference>
<gene>
    <name evidence="4" type="primary">rfbC</name>
    <name evidence="5" type="ORF">BSK47_22250</name>
    <name evidence="4" type="ORF">CD191_27880</name>
</gene>
<feature type="active site" description="Proton acceptor" evidence="1">
    <location>
        <position position="62"/>
    </location>
</feature>
<dbReference type="EMBL" id="MPTO01000023">
    <property type="protein sequence ID" value="OME14992.1"/>
    <property type="molecule type" value="Genomic_DNA"/>
</dbReference>
<name>A0AAD0P3G6_9BACL</name>
<evidence type="ECO:0000256" key="1">
    <source>
        <dbReference type="PIRSR" id="PIRSR600888-1"/>
    </source>
</evidence>
<comment type="function">
    <text evidence="3">Catalyzes the epimerization of the C3' and C5'positions of dTDP-6-deoxy-D-xylo-4-hexulose, forming dTDP-6-deoxy-L-lyxo-4-hexulose.</text>
</comment>
<dbReference type="GO" id="GO:0005829">
    <property type="term" value="C:cytosol"/>
    <property type="evidence" value="ECO:0007669"/>
    <property type="project" value="TreeGrafter"/>
</dbReference>
<dbReference type="EMBL" id="CP021965">
    <property type="protein sequence ID" value="AWV36117.1"/>
    <property type="molecule type" value="Genomic_DNA"/>
</dbReference>
<dbReference type="Gene3D" id="2.60.120.10">
    <property type="entry name" value="Jelly Rolls"/>
    <property type="match status" value="1"/>
</dbReference>
<evidence type="ECO:0000313" key="7">
    <source>
        <dbReference type="Proteomes" id="UP000249163"/>
    </source>
</evidence>
<comment type="pathway">
    <text evidence="3">Carbohydrate biosynthesis; dTDP-L-rhamnose biosynthesis.</text>
</comment>
<protein>
    <recommendedName>
        <fullName evidence="3">dTDP-4-dehydrorhamnose 3,5-epimerase</fullName>
        <ecNumber evidence="3">5.1.3.13</ecNumber>
    </recommendedName>
    <alternativeName>
        <fullName evidence="3">Thymidine diphospho-4-keto-rhamnose 3,5-epimerase</fullName>
    </alternativeName>
</protein>
<comment type="similarity">
    <text evidence="3">Belongs to the dTDP-4-dehydrorhamnose 3,5-epimerase family.</text>
</comment>
<dbReference type="SUPFAM" id="SSF51182">
    <property type="entry name" value="RmlC-like cupins"/>
    <property type="match status" value="1"/>
</dbReference>
<comment type="subunit">
    <text evidence="3">Homodimer.</text>
</comment>
<dbReference type="EC" id="5.1.3.13" evidence="3"/>
<feature type="active site" description="Proton donor" evidence="1">
    <location>
        <position position="132"/>
    </location>
</feature>
<dbReference type="InterPro" id="IPR014710">
    <property type="entry name" value="RmlC-like_jellyroll"/>
</dbReference>
<evidence type="ECO:0000256" key="3">
    <source>
        <dbReference type="RuleBase" id="RU364069"/>
    </source>
</evidence>
<proteinExistence type="inferred from homology"/>
<dbReference type="Proteomes" id="UP000249163">
    <property type="component" value="Chromosome"/>
</dbReference>
<feature type="site" description="Participates in a stacking interaction with the thymidine ring of dTDP-4-oxo-6-deoxyglucose" evidence="2">
    <location>
        <position position="138"/>
    </location>
</feature>
<keyword evidence="3" id="KW-0413">Isomerase</keyword>
<reference evidence="4 7" key="2">
    <citation type="submission" date="2017-06" db="EMBL/GenBank/DDBJ databases">
        <title>Complete genome sequence of Paenibacillus odorifer CBA7130.</title>
        <authorList>
            <person name="Nam Y.-D."/>
            <person name="Kang J."/>
            <person name="Chung W.-H."/>
        </authorList>
    </citation>
    <scope>NUCLEOTIDE SEQUENCE [LARGE SCALE GENOMIC DNA]</scope>
    <source>
        <strain evidence="4 7">CBA7130</strain>
    </source>
</reference>
<evidence type="ECO:0000256" key="2">
    <source>
        <dbReference type="PIRSR" id="PIRSR600888-3"/>
    </source>
</evidence>
<evidence type="ECO:0000313" key="5">
    <source>
        <dbReference type="EMBL" id="OME14992.1"/>
    </source>
</evidence>
<evidence type="ECO:0000313" key="4">
    <source>
        <dbReference type="EMBL" id="AWV36117.1"/>
    </source>
</evidence>
<evidence type="ECO:0000313" key="6">
    <source>
        <dbReference type="Proteomes" id="UP000187323"/>
    </source>
</evidence>
<dbReference type="NCBIfam" id="TIGR01221">
    <property type="entry name" value="rmlC"/>
    <property type="match status" value="1"/>
</dbReference>
<dbReference type="RefSeq" id="WP_076107021.1">
    <property type="nucleotide sequence ID" value="NZ_CP021965.1"/>
</dbReference>